<keyword evidence="14" id="KW-0406">Ion transport</keyword>
<evidence type="ECO:0000256" key="17">
    <source>
        <dbReference type="SAM" id="Phobius"/>
    </source>
</evidence>
<dbReference type="RefSeq" id="WP_145670611.1">
    <property type="nucleotide sequence ID" value="NZ_VIWO01000004.1"/>
</dbReference>
<feature type="domain" description="Cation-transporting P-type ATPase N-terminal" evidence="18">
    <location>
        <begin position="11"/>
        <end position="85"/>
    </location>
</feature>
<dbReference type="Gene3D" id="2.70.150.10">
    <property type="entry name" value="Calcium-transporting ATPase, cytoplasmic transduction domain A"/>
    <property type="match status" value="1"/>
</dbReference>
<dbReference type="InterPro" id="IPR023299">
    <property type="entry name" value="ATPase_P-typ_cyto_dom_N"/>
</dbReference>
<dbReference type="InterPro" id="IPR018303">
    <property type="entry name" value="ATPase_P-typ_P_site"/>
</dbReference>
<dbReference type="GO" id="GO:0140581">
    <property type="term" value="F:P-type monovalent copper transporter activity"/>
    <property type="evidence" value="ECO:0007669"/>
    <property type="project" value="UniProtKB-EC"/>
</dbReference>
<evidence type="ECO:0000313" key="20">
    <source>
        <dbReference type="Proteomes" id="UP000320811"/>
    </source>
</evidence>
<protein>
    <recommendedName>
        <fullName evidence="3">P-type Cu(+) transporter</fullName>
        <ecNumber evidence="3">7.2.2.8</ecNumber>
    </recommendedName>
</protein>
<dbReference type="SUPFAM" id="SSF56784">
    <property type="entry name" value="HAD-like"/>
    <property type="match status" value="1"/>
</dbReference>
<feature type="transmembrane region" description="Helical" evidence="17">
    <location>
        <begin position="695"/>
        <end position="720"/>
    </location>
</feature>
<dbReference type="SMART" id="SM00831">
    <property type="entry name" value="Cation_ATPase_N"/>
    <property type="match status" value="1"/>
</dbReference>
<dbReference type="GO" id="GO:0005886">
    <property type="term" value="C:plasma membrane"/>
    <property type="evidence" value="ECO:0007669"/>
    <property type="project" value="UniProtKB-SubCell"/>
</dbReference>
<evidence type="ECO:0000256" key="5">
    <source>
        <dbReference type="ARBA" id="ARBA00022475"/>
    </source>
</evidence>
<keyword evidence="20" id="KW-1185">Reference proteome</keyword>
<dbReference type="PRINTS" id="PR00119">
    <property type="entry name" value="CATATPASE"/>
</dbReference>
<dbReference type="InterPro" id="IPR001757">
    <property type="entry name" value="P_typ_ATPase"/>
</dbReference>
<dbReference type="Gene3D" id="3.40.1110.10">
    <property type="entry name" value="Calcium-transporting ATPase, cytoplasmic domain N"/>
    <property type="match status" value="1"/>
</dbReference>
<gene>
    <name evidence="19" type="ORF">FHW36_104309</name>
</gene>
<dbReference type="GO" id="GO:0016887">
    <property type="term" value="F:ATP hydrolysis activity"/>
    <property type="evidence" value="ECO:0007669"/>
    <property type="project" value="InterPro"/>
</dbReference>
<dbReference type="SFLD" id="SFLDG00002">
    <property type="entry name" value="C1.7:_P-type_atpase_like"/>
    <property type="match status" value="1"/>
</dbReference>
<sequence>MLSSQNEENNKYWALDADTIAKVCATDSTSGLTREEAAKRLIRYGYNNVITARKNKALLILLRQFTSPFTLLLGISTILSFFFREWLDGFAILIVIILNIIVGFLMEYQAHRSIKALEKLNIVHARIIRDGQMVEIKSDLLVPGDLLFVETGGMVTADARIINSKQLQVDESMLSGESFPADKICYPLPANTALVERHNMLYKGTLVTKGNGLAIIVNTGIKTEVGKLADIVQQSEQTATPLEIKVRQLSTKLIWITLALIIVILTGSFFYGTPVTKVIKIAIALSVAAIPEGLPVVTTLVLSFGVLRMAKHKAIIKKLSAVETLGEINVICTDKTGTLTKNNIEVSLIHIPDLSAHVQIDATGTSIHWMENNCISRAIAYDHLCKISALCNTAVYQPGGDVSTTSGSPLEIALLKMVHASGAKLTQYQQAFSKIDELPFSSETRVMFTRHKEKDRRQYYVSAKGAAEEILKYCTSVEAENGKSQMGEEEREQWKTIATKHAQSGFRMLAFAYRETSAYEQYFMHDLTLAGIIGFSDPLREGVKEAIKECKKAGIRIVMITGDHPETAKNIALQLGISTPTEEVMPGSAMKPYDQLTVSDREKWLNSTVFARVSPEQKQQLIAVLQDERMIVAMTGDGVNDAPALKKADIGVAMGQRGTQVAREAADMILKDDAFTTIVSAVRQGRIILENIRKYVIFLLSCNLSELLTFTVCALFNLPFQLLPLQILFINFVTDVMPALALGVSYSGDQIMQRKPYPPGTPIIDKKRWMAILVYSLIITVTTLAAVATSYLILRDKEQKYAVYNNILFYTLIFSQLLQVFNMTFNRKIAFHKTDVFRNQAIWYSIAGCVILSFVAYWTTPVRLALEITSISWQNWSIILLYSILPVVIIRCLKKWKWTI</sequence>
<dbReference type="InterPro" id="IPR023214">
    <property type="entry name" value="HAD_sf"/>
</dbReference>
<evidence type="ECO:0000256" key="6">
    <source>
        <dbReference type="ARBA" id="ARBA00022692"/>
    </source>
</evidence>
<dbReference type="PROSITE" id="PS00154">
    <property type="entry name" value="ATPASE_E1_E2"/>
    <property type="match status" value="1"/>
</dbReference>
<dbReference type="InterPro" id="IPR050510">
    <property type="entry name" value="Cation_transp_ATPase_P-type"/>
</dbReference>
<evidence type="ECO:0000256" key="1">
    <source>
        <dbReference type="ARBA" id="ARBA00004651"/>
    </source>
</evidence>
<dbReference type="PANTHER" id="PTHR43294">
    <property type="entry name" value="SODIUM/POTASSIUM-TRANSPORTING ATPASE SUBUNIT ALPHA"/>
    <property type="match status" value="1"/>
</dbReference>
<dbReference type="Pfam" id="PF00689">
    <property type="entry name" value="Cation_ATPase_C"/>
    <property type="match status" value="1"/>
</dbReference>
<dbReference type="SUPFAM" id="SSF81653">
    <property type="entry name" value="Calcium ATPase, transduction domain A"/>
    <property type="match status" value="1"/>
</dbReference>
<dbReference type="Pfam" id="PF00690">
    <property type="entry name" value="Cation_ATPase_N"/>
    <property type="match status" value="1"/>
</dbReference>
<dbReference type="PANTHER" id="PTHR43294:SF21">
    <property type="entry name" value="CATION TRANSPORTING ATPASE"/>
    <property type="match status" value="1"/>
</dbReference>
<dbReference type="EC" id="7.2.2.8" evidence="3"/>
<feature type="transmembrane region" description="Helical" evidence="17">
    <location>
        <begin position="726"/>
        <end position="748"/>
    </location>
</feature>
<dbReference type="SFLD" id="SFLDF00027">
    <property type="entry name" value="p-type_atpase"/>
    <property type="match status" value="1"/>
</dbReference>
<dbReference type="NCBIfam" id="TIGR01494">
    <property type="entry name" value="ATPase_P-type"/>
    <property type="match status" value="3"/>
</dbReference>
<dbReference type="InterPro" id="IPR036412">
    <property type="entry name" value="HAD-like_sf"/>
</dbReference>
<evidence type="ECO:0000256" key="12">
    <source>
        <dbReference type="ARBA" id="ARBA00022989"/>
    </source>
</evidence>
<keyword evidence="15 17" id="KW-0472">Membrane</keyword>
<keyword evidence="4" id="KW-0813">Transport</keyword>
<dbReference type="EMBL" id="VIWO01000004">
    <property type="protein sequence ID" value="TWF40626.1"/>
    <property type="molecule type" value="Genomic_DNA"/>
</dbReference>
<organism evidence="19 20">
    <name type="scientific">Chitinophaga polysaccharea</name>
    <dbReference type="NCBI Taxonomy" id="1293035"/>
    <lineage>
        <taxon>Bacteria</taxon>
        <taxon>Pseudomonadati</taxon>
        <taxon>Bacteroidota</taxon>
        <taxon>Chitinophagia</taxon>
        <taxon>Chitinophagales</taxon>
        <taxon>Chitinophagaceae</taxon>
        <taxon>Chitinophaga</taxon>
    </lineage>
</organism>
<feature type="transmembrane region" description="Helical" evidence="17">
    <location>
        <begin position="253"/>
        <end position="272"/>
    </location>
</feature>
<evidence type="ECO:0000256" key="13">
    <source>
        <dbReference type="ARBA" id="ARBA00023008"/>
    </source>
</evidence>
<evidence type="ECO:0000256" key="9">
    <source>
        <dbReference type="ARBA" id="ARBA00022796"/>
    </source>
</evidence>
<dbReference type="SUPFAM" id="SSF81660">
    <property type="entry name" value="Metal cation-transporting ATPase, ATP-binding domain N"/>
    <property type="match status" value="1"/>
</dbReference>
<dbReference type="InterPro" id="IPR006068">
    <property type="entry name" value="ATPase_P-typ_cation-transptr_C"/>
</dbReference>
<keyword evidence="13" id="KW-0186">Copper</keyword>
<keyword evidence="5" id="KW-1003">Cell membrane</keyword>
<dbReference type="OrthoDB" id="9770315at2"/>
<evidence type="ECO:0000256" key="14">
    <source>
        <dbReference type="ARBA" id="ARBA00023065"/>
    </source>
</evidence>
<comment type="similarity">
    <text evidence="2">Belongs to the cation transport ATPase (P-type) (TC 3.A.3) family. Type IIA subfamily.</text>
</comment>
<dbReference type="InterPro" id="IPR004014">
    <property type="entry name" value="ATPase_P-typ_cation-transptr_N"/>
</dbReference>
<keyword evidence="6 17" id="KW-0812">Transmembrane</keyword>
<evidence type="ECO:0000256" key="15">
    <source>
        <dbReference type="ARBA" id="ARBA00023136"/>
    </source>
</evidence>
<dbReference type="FunFam" id="3.40.50.1000:FF:000144">
    <property type="entry name" value="copper-transporting ATPase 1 isoform X2"/>
    <property type="match status" value="1"/>
</dbReference>
<evidence type="ECO:0000256" key="8">
    <source>
        <dbReference type="ARBA" id="ARBA00022741"/>
    </source>
</evidence>
<dbReference type="InterPro" id="IPR044492">
    <property type="entry name" value="P_typ_ATPase_HD_dom"/>
</dbReference>
<dbReference type="AlphaFoldDB" id="A0A561PR72"/>
<dbReference type="SUPFAM" id="SSF81665">
    <property type="entry name" value="Calcium ATPase, transmembrane domain M"/>
    <property type="match status" value="1"/>
</dbReference>
<comment type="subcellular location">
    <subcellularLocation>
        <location evidence="1">Cell membrane</location>
        <topology evidence="1">Multi-pass membrane protein</topology>
    </subcellularLocation>
</comment>
<keyword evidence="7" id="KW-0479">Metal-binding</keyword>
<feature type="transmembrane region" description="Helical" evidence="17">
    <location>
        <begin position="841"/>
        <end position="859"/>
    </location>
</feature>
<dbReference type="PRINTS" id="PR00120">
    <property type="entry name" value="HATPASE"/>
</dbReference>
<dbReference type="Gene3D" id="3.40.50.1000">
    <property type="entry name" value="HAD superfamily/HAD-like"/>
    <property type="match status" value="1"/>
</dbReference>
<feature type="transmembrane region" description="Helical" evidence="17">
    <location>
        <begin position="278"/>
        <end position="307"/>
    </location>
</feature>
<evidence type="ECO:0000256" key="7">
    <source>
        <dbReference type="ARBA" id="ARBA00022723"/>
    </source>
</evidence>
<dbReference type="Gene3D" id="1.20.1110.10">
    <property type="entry name" value="Calcium-transporting ATPase, transmembrane domain"/>
    <property type="match status" value="1"/>
</dbReference>
<proteinExistence type="inferred from homology"/>
<feature type="transmembrane region" description="Helical" evidence="17">
    <location>
        <begin position="803"/>
        <end position="821"/>
    </location>
</feature>
<evidence type="ECO:0000259" key="18">
    <source>
        <dbReference type="SMART" id="SM00831"/>
    </source>
</evidence>
<evidence type="ECO:0000256" key="3">
    <source>
        <dbReference type="ARBA" id="ARBA00012517"/>
    </source>
</evidence>
<keyword evidence="10" id="KW-0067">ATP-binding</keyword>
<keyword evidence="8" id="KW-0547">Nucleotide-binding</keyword>
<dbReference type="InterPro" id="IPR023298">
    <property type="entry name" value="ATPase_P-typ_TM_dom_sf"/>
</dbReference>
<dbReference type="InterPro" id="IPR008250">
    <property type="entry name" value="ATPase_P-typ_transduc_dom_A_sf"/>
</dbReference>
<keyword evidence="11" id="KW-1278">Translocase</keyword>
<feature type="transmembrane region" description="Helical" evidence="17">
    <location>
        <begin position="769"/>
        <end position="791"/>
    </location>
</feature>
<feature type="transmembrane region" description="Helical" evidence="17">
    <location>
        <begin position="60"/>
        <end position="83"/>
    </location>
</feature>
<accession>A0A561PR72</accession>
<evidence type="ECO:0000313" key="19">
    <source>
        <dbReference type="EMBL" id="TWF40626.1"/>
    </source>
</evidence>
<dbReference type="Proteomes" id="UP000320811">
    <property type="component" value="Unassembled WGS sequence"/>
</dbReference>
<dbReference type="Pfam" id="PF13246">
    <property type="entry name" value="Cation_ATPase"/>
    <property type="match status" value="1"/>
</dbReference>
<keyword evidence="9" id="KW-0187">Copper transport</keyword>
<comment type="caution">
    <text evidence="19">The sequence shown here is derived from an EMBL/GenBank/DDBJ whole genome shotgun (WGS) entry which is preliminary data.</text>
</comment>
<reference evidence="19 20" key="1">
    <citation type="submission" date="2019-06" db="EMBL/GenBank/DDBJ databases">
        <title>Sorghum-associated microbial communities from plants grown in Nebraska, USA.</title>
        <authorList>
            <person name="Schachtman D."/>
        </authorList>
    </citation>
    <scope>NUCLEOTIDE SEQUENCE [LARGE SCALE GENOMIC DNA]</scope>
    <source>
        <strain evidence="19 20">1209</strain>
    </source>
</reference>
<evidence type="ECO:0000256" key="10">
    <source>
        <dbReference type="ARBA" id="ARBA00022840"/>
    </source>
</evidence>
<evidence type="ECO:0000256" key="16">
    <source>
        <dbReference type="ARBA" id="ARBA00049289"/>
    </source>
</evidence>
<dbReference type="GO" id="GO:0046872">
    <property type="term" value="F:metal ion binding"/>
    <property type="evidence" value="ECO:0007669"/>
    <property type="project" value="UniProtKB-KW"/>
</dbReference>
<feature type="transmembrane region" description="Helical" evidence="17">
    <location>
        <begin position="871"/>
        <end position="893"/>
    </location>
</feature>
<keyword evidence="12 17" id="KW-1133">Transmembrane helix</keyword>
<dbReference type="InterPro" id="IPR059000">
    <property type="entry name" value="ATPase_P-type_domA"/>
</dbReference>
<dbReference type="Pfam" id="PF00122">
    <property type="entry name" value="E1-E2_ATPase"/>
    <property type="match status" value="1"/>
</dbReference>
<evidence type="ECO:0000256" key="11">
    <source>
        <dbReference type="ARBA" id="ARBA00022967"/>
    </source>
</evidence>
<feature type="transmembrane region" description="Helical" evidence="17">
    <location>
        <begin position="89"/>
        <end position="106"/>
    </location>
</feature>
<dbReference type="SFLD" id="SFLDS00003">
    <property type="entry name" value="Haloacid_Dehalogenase"/>
    <property type="match status" value="1"/>
</dbReference>
<evidence type="ECO:0000256" key="4">
    <source>
        <dbReference type="ARBA" id="ARBA00022448"/>
    </source>
</evidence>
<dbReference type="GO" id="GO:0005524">
    <property type="term" value="F:ATP binding"/>
    <property type="evidence" value="ECO:0007669"/>
    <property type="project" value="UniProtKB-KW"/>
</dbReference>
<evidence type="ECO:0000256" key="2">
    <source>
        <dbReference type="ARBA" id="ARBA00005675"/>
    </source>
</evidence>
<comment type="catalytic activity">
    <reaction evidence="16">
        <text>Cu(+)(in) + ATP + H2O = Cu(+)(out) + ADP + phosphate + H(+)</text>
        <dbReference type="Rhea" id="RHEA:25792"/>
        <dbReference type="ChEBI" id="CHEBI:15377"/>
        <dbReference type="ChEBI" id="CHEBI:15378"/>
        <dbReference type="ChEBI" id="CHEBI:30616"/>
        <dbReference type="ChEBI" id="CHEBI:43474"/>
        <dbReference type="ChEBI" id="CHEBI:49552"/>
        <dbReference type="ChEBI" id="CHEBI:456216"/>
        <dbReference type="EC" id="7.2.2.8"/>
    </reaction>
</comment>
<name>A0A561PR72_9BACT</name>